<dbReference type="Proteomes" id="UP000325055">
    <property type="component" value="Unassembled WGS sequence"/>
</dbReference>
<reference evidence="2 3" key="1">
    <citation type="journal article" date="2019" name="Nat. Med.">
        <title>A library of human gut bacterial isolates paired with longitudinal multiomics data enables mechanistic microbiome research.</title>
        <authorList>
            <person name="Poyet M."/>
            <person name="Groussin M."/>
            <person name="Gibbons S.M."/>
            <person name="Avila-Pacheco J."/>
            <person name="Jiang X."/>
            <person name="Kearney S.M."/>
            <person name="Perrotta A.R."/>
            <person name="Berdy B."/>
            <person name="Zhao S."/>
            <person name="Lieberman T.D."/>
            <person name="Swanson P.K."/>
            <person name="Smith M."/>
            <person name="Roesemann S."/>
            <person name="Alexander J.E."/>
            <person name="Rich S.A."/>
            <person name="Livny J."/>
            <person name="Vlamakis H."/>
            <person name="Clish C."/>
            <person name="Bullock K."/>
            <person name="Deik A."/>
            <person name="Scott J."/>
            <person name="Pierce K.A."/>
            <person name="Xavier R.J."/>
            <person name="Alm E.J."/>
        </authorList>
    </citation>
    <scope>NUCLEOTIDE SEQUENCE [LARGE SCALE GENOMIC DNA]</scope>
    <source>
        <strain evidence="2 3">BIOML-A7</strain>
    </source>
</reference>
<evidence type="ECO:0000313" key="2">
    <source>
        <dbReference type="EMBL" id="KAA5410785.1"/>
    </source>
</evidence>
<name>A0A5M6ADQ6_9BACE</name>
<evidence type="ECO:0000313" key="3">
    <source>
        <dbReference type="Proteomes" id="UP000325055"/>
    </source>
</evidence>
<dbReference type="EMBL" id="VVYW01000002">
    <property type="protein sequence ID" value="KAA5410785.1"/>
    <property type="molecule type" value="Genomic_DNA"/>
</dbReference>
<dbReference type="Gene3D" id="3.80.10.10">
    <property type="entry name" value="Ribonuclease Inhibitor"/>
    <property type="match status" value="7"/>
</dbReference>
<gene>
    <name evidence="2" type="ORF">F2Y86_02550</name>
</gene>
<protein>
    <submittedName>
        <fullName evidence="2">Leucine-rich repeat domain-containing protein</fullName>
    </submittedName>
</protein>
<dbReference type="PANTHER" id="PTHR45661">
    <property type="entry name" value="SURFACE ANTIGEN"/>
    <property type="match status" value="1"/>
</dbReference>
<keyword evidence="1" id="KW-0732">Signal</keyword>
<dbReference type="InterPro" id="IPR053139">
    <property type="entry name" value="Surface_bspA-like"/>
</dbReference>
<dbReference type="SUPFAM" id="SSF52058">
    <property type="entry name" value="L domain-like"/>
    <property type="match status" value="3"/>
</dbReference>
<dbReference type="InterPro" id="IPR032675">
    <property type="entry name" value="LRR_dom_sf"/>
</dbReference>
<comment type="caution">
    <text evidence="2">The sequence shown here is derived from an EMBL/GenBank/DDBJ whole genome shotgun (WGS) entry which is preliminary data.</text>
</comment>
<proteinExistence type="predicted"/>
<feature type="signal peptide" evidence="1">
    <location>
        <begin position="1"/>
        <end position="23"/>
    </location>
</feature>
<sequence length="1426" mass="155798">MRLKKHFYACICMLLIGIGSLQAKEVTLTEAGTLSGMISNEELNSLTELTVNGPVNGSDIKIIRAMGGTLKTLNMKNARIVEGGDSYYLTDKFTQNDVIGDYMFYAMTAMEKIVMPKDVWTIGSWNNNNPWNADKTKLSGHPASYNSSYSNNDNFGCASFYQCVNLREIEFPTTLVYICSKAFGNCVKLTSVTIPEGVELLGNSIFRNCSELVSASLPSTLGNLNKINSKDYSVGYTNINGAMDSNSNISQPSYESSYGCLATFYNCPKLKDVTLAEGIKLLMNRMFLNCTALTSITLPSTLTRVNSAFIGCSGLTEITFPEAVVEIGSLADCTGLTTLSIPSNVNVNDFFCTNCTALTSVNFKGNVGTRISSTSFSGCAALTSVNIPTGVVTIGNNSFDGCASLAQLTMPEPLATIGEYAFRNSGLTGITFQRNLTIIGKYAFDGCKDLVSINFPANVTEIKEYTFNDCGKLKNIELPNGLIYIKDYAFNGCASLGKVTIPGGVQNISPGAFKNSGLTEVILKEGVMSLSNNSFDGCLLLKKVTFPTTMKTIGGFSNTGIKEIAFAEGATPEAISDYAFLNCDSLSTITLPNSIKSLGTGAFYDCDTLKTVKLPTGITKIAKQAFYHCGFLQSITIPQSVTEIGAEAFAACSKLTTISLPSALTTIGIASFHSTGLTSITLPEGMTTIEPGTFGKSKLKSIKLSKSLKQITSNNESYNLGSLPNEYYDFRKYINMYRDDSGAFQNCKELESIDLNGAVLTILGSYTFNECDKLRSIDLSSTKLEEIPTSAFYSCDSLRAITFPSTVKTIGQQAFYYNLSLESLKMPAALTSIYNNAFNECKKIRSIDLSATSLTKIESWFSNVDSLRTVKLPSTVTEIGESAFAGSPIEEINFPASLTTIGNYAFSGNRLKTVDLSATQFTTINNWFANNNKLRTVKLPETVTTLGENAFNNCYITGINFPSSLTTISNNALNYCQIDTLRLPATVTEIGNSAFRYAKFDCVEIPSTVTKINSNAFYDAEIRGSLNITPNAALAWADGTPFRCYGSEYITNEDGTSYNRYWHLPDVYWNSAAEFPRDKFGQIDNLYLPANGSVSNNNDIGYIFYNGLTKRIDIAYTNENRKYSFSVNKEMKTQMINYRKYFSTTSGYGEAAGWKTIVLPFDVKEISYERDGYNEKDTVALAPFGSKALETAGTLPFWLYELGTDGNYKAATEIKAHKAYLICMPNNDKYPSENNISGYVNFTTSDATNGVTLKPTAGALKRSKGTKFDFVPTYEGVMQHDTVYVLNENNSYYADDKTYQRGSVFIKNYSERYSSDPAVYPFEAYLVTNEGKTSVASAPMLYSIGGGDGTITGIEDIPFATPEKATKAYSRNGVLYINTNADRTINIYDVTGRTVRIIEAREGMNEVHGLDSGIYLLEGQKVVIGR</sequence>
<dbReference type="InterPro" id="IPR026906">
    <property type="entry name" value="LRR_5"/>
</dbReference>
<evidence type="ECO:0000256" key="1">
    <source>
        <dbReference type="SAM" id="SignalP"/>
    </source>
</evidence>
<dbReference type="Pfam" id="PF13306">
    <property type="entry name" value="LRR_5"/>
    <property type="match status" value="5"/>
</dbReference>
<feature type="chain" id="PRO_5024395367" evidence="1">
    <location>
        <begin position="24"/>
        <end position="1426"/>
    </location>
</feature>
<accession>A0A5M6ADQ6</accession>
<dbReference type="RefSeq" id="WP_149949333.1">
    <property type="nucleotide sequence ID" value="NZ_JAFEKG010000001.1"/>
</dbReference>
<dbReference type="PANTHER" id="PTHR45661:SF3">
    <property type="entry name" value="IG-LIKE DOMAIN-CONTAINING PROTEIN"/>
    <property type="match status" value="1"/>
</dbReference>
<organism evidence="2 3">
    <name type="scientific">Bacteroides cellulosilyticus</name>
    <dbReference type="NCBI Taxonomy" id="246787"/>
    <lineage>
        <taxon>Bacteria</taxon>
        <taxon>Pseudomonadati</taxon>
        <taxon>Bacteroidota</taxon>
        <taxon>Bacteroidia</taxon>
        <taxon>Bacteroidales</taxon>
        <taxon>Bacteroidaceae</taxon>
        <taxon>Bacteroides</taxon>
    </lineage>
</organism>